<dbReference type="AlphaFoldDB" id="A0A177CGP5"/>
<dbReference type="RefSeq" id="XP_018036305.1">
    <property type="nucleotide sequence ID" value="XM_018184896.1"/>
</dbReference>
<dbReference type="InterPro" id="IPR053228">
    <property type="entry name" value="Stereospecific_Lipase"/>
</dbReference>
<accession>A0A177CGP5</accession>
<protein>
    <recommendedName>
        <fullName evidence="3">Alpha/beta-hydrolase</fullName>
    </recommendedName>
</protein>
<dbReference type="STRING" id="1460663.A0A177CGP5"/>
<evidence type="ECO:0008006" key="3">
    <source>
        <dbReference type="Google" id="ProtNLM"/>
    </source>
</evidence>
<keyword evidence="2" id="KW-1185">Reference proteome</keyword>
<organism evidence="1 2">
    <name type="scientific">Paraphaeosphaeria sporulosa</name>
    <dbReference type="NCBI Taxonomy" id="1460663"/>
    <lineage>
        <taxon>Eukaryota</taxon>
        <taxon>Fungi</taxon>
        <taxon>Dikarya</taxon>
        <taxon>Ascomycota</taxon>
        <taxon>Pezizomycotina</taxon>
        <taxon>Dothideomycetes</taxon>
        <taxon>Pleosporomycetidae</taxon>
        <taxon>Pleosporales</taxon>
        <taxon>Massarineae</taxon>
        <taxon>Didymosphaeriaceae</taxon>
        <taxon>Paraphaeosphaeria</taxon>
    </lineage>
</organism>
<gene>
    <name evidence="1" type="ORF">CC84DRAFT_1259262</name>
</gene>
<dbReference type="EMBL" id="KV441552">
    <property type="protein sequence ID" value="OAG05940.1"/>
    <property type="molecule type" value="Genomic_DNA"/>
</dbReference>
<sequence length="223" mass="23201">MSNIKGTDLSPPQTKHGASRLLAASFLVIGVHSVPTNSPKPESTIAIRAPVPEPQLLSSLVGGLVGTKGALTATLVQALNGTLTQLLHPMPTSSPKDTDDIFSYVQGIQGATIGEGSQGINSFTNINSAPPRTIYPRAEQMDAKFSVSELALRSAIFIPSTFQAANAPSPVLLVPGTATMGGVNFDGIFAKILQADPSNGQPVWLNIPEAMLGDDQANAEYIA</sequence>
<dbReference type="GeneID" id="28768382"/>
<dbReference type="Proteomes" id="UP000077069">
    <property type="component" value="Unassembled WGS sequence"/>
</dbReference>
<dbReference type="InParanoid" id="A0A177CGP5"/>
<name>A0A177CGP5_9PLEO</name>
<evidence type="ECO:0000313" key="1">
    <source>
        <dbReference type="EMBL" id="OAG05940.1"/>
    </source>
</evidence>
<reference evidence="1 2" key="1">
    <citation type="submission" date="2016-05" db="EMBL/GenBank/DDBJ databases">
        <title>Comparative analysis of secretome profiles of manganese(II)-oxidizing ascomycete fungi.</title>
        <authorList>
            <consortium name="DOE Joint Genome Institute"/>
            <person name="Zeiner C.A."/>
            <person name="Purvine S.O."/>
            <person name="Zink E.M."/>
            <person name="Wu S."/>
            <person name="Pasa-Tolic L."/>
            <person name="Chaput D.L."/>
            <person name="Haridas S."/>
            <person name="Grigoriev I.V."/>
            <person name="Santelli C.M."/>
            <person name="Hansel C.M."/>
        </authorList>
    </citation>
    <scope>NUCLEOTIDE SEQUENCE [LARGE SCALE GENOMIC DNA]</scope>
    <source>
        <strain evidence="1 2">AP3s5-JAC2a</strain>
    </source>
</reference>
<dbReference type="Gene3D" id="3.40.50.1820">
    <property type="entry name" value="alpha/beta hydrolase"/>
    <property type="match status" value="1"/>
</dbReference>
<dbReference type="PANTHER" id="PTHR37574:SF1">
    <property type="entry name" value="LIPASE B"/>
    <property type="match status" value="1"/>
</dbReference>
<dbReference type="OrthoDB" id="4605274at2759"/>
<proteinExistence type="predicted"/>
<evidence type="ECO:0000313" key="2">
    <source>
        <dbReference type="Proteomes" id="UP000077069"/>
    </source>
</evidence>
<dbReference type="InterPro" id="IPR029058">
    <property type="entry name" value="AB_hydrolase_fold"/>
</dbReference>
<dbReference type="PANTHER" id="PTHR37574">
    <property type="entry name" value="LIPASE B"/>
    <property type="match status" value="1"/>
</dbReference>